<dbReference type="SUPFAM" id="SSF53850">
    <property type="entry name" value="Periplasmic binding protein-like II"/>
    <property type="match status" value="1"/>
</dbReference>
<keyword evidence="3" id="KW-1185">Reference proteome</keyword>
<sequence length="140" mass="15353">MRIHTLVAALLVLLLPTHDVAAEELVLIVNRDSGISALSREQASHLFLGRVKMLPSGARANVVEVEPLRASFYRRLLGRDIAEINAYWARLQFSGRTQPPLRVADSAAAISRVAQDPDAIAFVDLVPDDPRARVVLRLGP</sequence>
<proteinExistence type="predicted"/>
<accession>C4KCL2</accession>
<dbReference type="STRING" id="85643.Tmz1t_3366"/>
<evidence type="ECO:0000256" key="1">
    <source>
        <dbReference type="SAM" id="SignalP"/>
    </source>
</evidence>
<gene>
    <name evidence="2" type="ordered locus">Tmz1t_3366</name>
</gene>
<evidence type="ECO:0000313" key="3">
    <source>
        <dbReference type="Proteomes" id="UP000002186"/>
    </source>
</evidence>
<organism evidence="2 3">
    <name type="scientific">Thauera aminoaromatica</name>
    <dbReference type="NCBI Taxonomy" id="164330"/>
    <lineage>
        <taxon>Bacteria</taxon>
        <taxon>Pseudomonadati</taxon>
        <taxon>Pseudomonadota</taxon>
        <taxon>Betaproteobacteria</taxon>
        <taxon>Rhodocyclales</taxon>
        <taxon>Zoogloeaceae</taxon>
        <taxon>Thauera</taxon>
    </lineage>
</organism>
<dbReference type="KEGG" id="tmz:Tmz1t_3366"/>
<feature type="chain" id="PRO_5002939861" description="Phosphate ABC transporter substrate-binding protein" evidence="1">
    <location>
        <begin position="22"/>
        <end position="140"/>
    </location>
</feature>
<dbReference type="Proteomes" id="UP000002186">
    <property type="component" value="Chromosome"/>
</dbReference>
<dbReference type="Gene3D" id="3.40.190.10">
    <property type="entry name" value="Periplasmic binding protein-like II"/>
    <property type="match status" value="1"/>
</dbReference>
<feature type="signal peptide" evidence="1">
    <location>
        <begin position="1"/>
        <end position="21"/>
    </location>
</feature>
<dbReference type="OrthoDB" id="5368589at2"/>
<name>C4KCL2_THASP</name>
<keyword evidence="1" id="KW-0732">Signal</keyword>
<evidence type="ECO:0008006" key="4">
    <source>
        <dbReference type="Google" id="ProtNLM"/>
    </source>
</evidence>
<protein>
    <recommendedName>
        <fullName evidence="4">Phosphate ABC transporter substrate-binding protein</fullName>
    </recommendedName>
</protein>
<dbReference type="EMBL" id="CP001281">
    <property type="protein sequence ID" value="ACR01960.1"/>
    <property type="molecule type" value="Genomic_DNA"/>
</dbReference>
<dbReference type="AlphaFoldDB" id="C4KCL2"/>
<reference evidence="2 3" key="2">
    <citation type="journal article" date="2012" name="Stand. Genomic Sci.">
        <title>Complete genome sequence of Thauera aminoaromatica strain MZ1T.</title>
        <authorList>
            <person name="Jiang K."/>
            <person name="Sanseverino J."/>
            <person name="Chauhan A."/>
            <person name="Lucas S."/>
            <person name="Copeland A."/>
            <person name="Lapidus A."/>
            <person name="Del Rio T.G."/>
            <person name="Dalin E."/>
            <person name="Tice H."/>
            <person name="Bruce D."/>
            <person name="Goodwin L."/>
            <person name="Pitluck S."/>
            <person name="Sims D."/>
            <person name="Brettin T."/>
            <person name="Detter J.C."/>
            <person name="Han C."/>
            <person name="Chang Y.J."/>
            <person name="Larimer F."/>
            <person name="Land M."/>
            <person name="Hauser L."/>
            <person name="Kyrpides N.C."/>
            <person name="Mikhailova N."/>
            <person name="Moser S."/>
            <person name="Jegier P."/>
            <person name="Close D."/>
            <person name="Debruyn J.M."/>
            <person name="Wang Y."/>
            <person name="Layton A.C."/>
            <person name="Allen M.S."/>
            <person name="Sayler G.S."/>
        </authorList>
    </citation>
    <scope>NUCLEOTIDE SEQUENCE [LARGE SCALE GENOMIC DNA]</scope>
    <source>
        <strain evidence="2 3">MZ1T</strain>
    </source>
</reference>
<evidence type="ECO:0000313" key="2">
    <source>
        <dbReference type="EMBL" id="ACR01960.1"/>
    </source>
</evidence>
<dbReference type="HOGENOM" id="CLU_124904_1_0_4"/>
<reference evidence="3" key="1">
    <citation type="submission" date="2009-05" db="EMBL/GenBank/DDBJ databases">
        <title>Complete sequence of chromosome of Thauera sp. MZ1T.</title>
        <authorList>
            <consortium name="US DOE Joint Genome Institute"/>
            <person name="Lucas S."/>
            <person name="Copeland A."/>
            <person name="Lapidus A."/>
            <person name="Glavina del Rio T."/>
            <person name="Dalin E."/>
            <person name="Tice H."/>
            <person name="Bruce D."/>
            <person name="Goodwin L."/>
            <person name="Pitluck S."/>
            <person name="Sims D."/>
            <person name="Brettin T."/>
            <person name="Detter J.C."/>
            <person name="Han C."/>
            <person name="Larimer F."/>
            <person name="Land M."/>
            <person name="Hauser L."/>
            <person name="Kyrpides N."/>
            <person name="Mikhailova N."/>
            <person name="Sayler G.S."/>
        </authorList>
    </citation>
    <scope>NUCLEOTIDE SEQUENCE [LARGE SCALE GENOMIC DNA]</scope>
    <source>
        <strain evidence="3">MZ1T</strain>
    </source>
</reference>
<dbReference type="eggNOG" id="COG0226">
    <property type="taxonomic scope" value="Bacteria"/>
</dbReference>